<keyword evidence="1" id="KW-0732">Signal</keyword>
<protein>
    <recommendedName>
        <fullName evidence="2">Lon N-terminal domain-containing protein</fullName>
    </recommendedName>
</protein>
<evidence type="ECO:0000313" key="3">
    <source>
        <dbReference type="EMBL" id="CAJ1386169.1"/>
    </source>
</evidence>
<keyword evidence="4" id="KW-1185">Reference proteome</keyword>
<feature type="domain" description="Lon N-terminal" evidence="2">
    <location>
        <begin position="66"/>
        <end position="334"/>
    </location>
</feature>
<dbReference type="SUPFAM" id="SSF88697">
    <property type="entry name" value="PUA domain-like"/>
    <property type="match status" value="1"/>
</dbReference>
<evidence type="ECO:0000256" key="1">
    <source>
        <dbReference type="SAM" id="SignalP"/>
    </source>
</evidence>
<dbReference type="Gene3D" id="2.30.130.40">
    <property type="entry name" value="LON domain-like"/>
    <property type="match status" value="1"/>
</dbReference>
<proteinExistence type="predicted"/>
<dbReference type="Proteomes" id="UP001178507">
    <property type="component" value="Unassembled WGS sequence"/>
</dbReference>
<feature type="chain" id="PRO_5041373457" description="Lon N-terminal domain-containing protein" evidence="1">
    <location>
        <begin position="17"/>
        <end position="350"/>
    </location>
</feature>
<dbReference type="PROSITE" id="PS51787">
    <property type="entry name" value="LON_N"/>
    <property type="match status" value="1"/>
</dbReference>
<dbReference type="PANTHER" id="PTHR46732">
    <property type="entry name" value="ATP-DEPENDENT PROTEASE LA (LON) DOMAIN PROTEIN"/>
    <property type="match status" value="1"/>
</dbReference>
<comment type="caution">
    <text evidence="3">The sequence shown here is derived from an EMBL/GenBank/DDBJ whole genome shotgun (WGS) entry which is preliminary data.</text>
</comment>
<organism evidence="3 4">
    <name type="scientific">Effrenium voratum</name>
    <dbReference type="NCBI Taxonomy" id="2562239"/>
    <lineage>
        <taxon>Eukaryota</taxon>
        <taxon>Sar</taxon>
        <taxon>Alveolata</taxon>
        <taxon>Dinophyceae</taxon>
        <taxon>Suessiales</taxon>
        <taxon>Symbiodiniaceae</taxon>
        <taxon>Effrenium</taxon>
    </lineage>
</organism>
<dbReference type="AlphaFoldDB" id="A0AA36IEU8"/>
<sequence length="350" mass="40221">MKRGVGALVWLGLATCFVGRPLLRPSNRALLRAEDEEATVSAIAPAVDWLPSLDPKMEEMEASEGSMVLPVFPLGGPFMPYSKQKLNIFEPRYRALYDHILLSGSRRFVVTSADPFSEAEVRFAEVGVIFYLDDLQEVSEMTQDQIKYVCDHTVIGRVRIKRVLNPAKWFDRTTFLQAEVEEFEDQDTEDCWKLEGQVMDKLRGLIPLYQELRQPRYDPATLEQMNASKEEKGLWSLVDLWVQLLQAQLQMLQQEVDKKMKVILEPFFKAEGGIKSINDLPDNVRAQLGNLQQEFQESAKAKVLWQFEFAQRMMQSDSHRQRLELFIDTLDEEERKVIALKSLKSLGSGD</sequence>
<name>A0AA36IEU8_9DINO</name>
<dbReference type="InterPro" id="IPR015947">
    <property type="entry name" value="PUA-like_sf"/>
</dbReference>
<reference evidence="3" key="1">
    <citation type="submission" date="2023-08" db="EMBL/GenBank/DDBJ databases">
        <authorList>
            <person name="Chen Y."/>
            <person name="Shah S."/>
            <person name="Dougan E. K."/>
            <person name="Thang M."/>
            <person name="Chan C."/>
        </authorList>
    </citation>
    <scope>NUCLEOTIDE SEQUENCE</scope>
</reference>
<dbReference type="Pfam" id="PF02190">
    <property type="entry name" value="LON_substr_bdg"/>
    <property type="match status" value="1"/>
</dbReference>
<evidence type="ECO:0000259" key="2">
    <source>
        <dbReference type="PROSITE" id="PS51787"/>
    </source>
</evidence>
<dbReference type="InterPro" id="IPR003111">
    <property type="entry name" value="Lon_prtase_N"/>
</dbReference>
<accession>A0AA36IEU8</accession>
<feature type="signal peptide" evidence="1">
    <location>
        <begin position="1"/>
        <end position="16"/>
    </location>
</feature>
<evidence type="ECO:0000313" key="4">
    <source>
        <dbReference type="Proteomes" id="UP001178507"/>
    </source>
</evidence>
<dbReference type="PANTHER" id="PTHR46732:SF8">
    <property type="entry name" value="ATP-DEPENDENT PROTEASE LA (LON) DOMAIN PROTEIN"/>
    <property type="match status" value="1"/>
</dbReference>
<dbReference type="InterPro" id="IPR046336">
    <property type="entry name" value="Lon_prtase_N_sf"/>
</dbReference>
<dbReference type="EMBL" id="CAUJNA010001336">
    <property type="protein sequence ID" value="CAJ1386169.1"/>
    <property type="molecule type" value="Genomic_DNA"/>
</dbReference>
<gene>
    <name evidence="3" type="ORF">EVOR1521_LOCUS12606</name>
</gene>